<feature type="coiled-coil region" evidence="1">
    <location>
        <begin position="173"/>
        <end position="204"/>
    </location>
</feature>
<dbReference type="AlphaFoldDB" id="A0AAV9WLA0"/>
<keyword evidence="3" id="KW-0472">Membrane</keyword>
<evidence type="ECO:0000313" key="5">
    <source>
        <dbReference type="Proteomes" id="UP001370758"/>
    </source>
</evidence>
<feature type="transmembrane region" description="Helical" evidence="3">
    <location>
        <begin position="16"/>
        <end position="36"/>
    </location>
</feature>
<keyword evidence="1" id="KW-0175">Coiled coil</keyword>
<proteinExistence type="predicted"/>
<keyword evidence="3" id="KW-0812">Transmembrane</keyword>
<dbReference type="EMBL" id="JAVHJL010000002">
    <property type="protein sequence ID" value="KAK6510315.1"/>
    <property type="molecule type" value="Genomic_DNA"/>
</dbReference>
<gene>
    <name evidence="4" type="ORF">TWF481_005031</name>
</gene>
<sequence length="511" mass="58758">MVASSLAYRIECTIRAAIRFLLSPFFCIANAILALLTRRSKTAARILLKAQLIRDILLQSPPPSYQSATNIDQNAARLRAFEAALQKRDRELASKSQAVETQQRQVEIDRDALQTRAAELTSKKYSLERKAQEQSTQLAYQREQLSRDTATLQDNQDEVHRLRDMVARERVIIERQRSENTQTRQRLQEEEEKIQADAAARQQRLDERQAEIDKLHDRFIHTQLETMERHRTEHATLVQSLQSRLTESQEQHQKTEQVRTELEQRLSLLTNELADRTEREFNLGTELGQLRQKLSNERGSFNREFGELSQSLSELKERCCGYVKDQQQLKEELQAKEESISSLEQDVSAREQLLQTRAKFLETLEDSLKAQQCELADREQGLQDREKSLEEKSKALESLQETIDERLNHVAEAERDLEMKTKNHEENLRSFGPSDPLDPVDEAADAEQGIGPGHLKSRPTMRNLLGRRTSDLLTKGFRRGSVNQGQGTLDHLSNTPPRSTKSRDGVSIESK</sequence>
<reference evidence="4 5" key="1">
    <citation type="submission" date="2023-08" db="EMBL/GenBank/DDBJ databases">
        <authorList>
            <person name="Palmer J.M."/>
        </authorList>
    </citation>
    <scope>NUCLEOTIDE SEQUENCE [LARGE SCALE GENOMIC DNA]</scope>
    <source>
        <strain evidence="4 5">TWF481</strain>
    </source>
</reference>
<feature type="compositionally biased region" description="Polar residues" evidence="2">
    <location>
        <begin position="481"/>
        <end position="499"/>
    </location>
</feature>
<accession>A0AAV9WLA0</accession>
<keyword evidence="5" id="KW-1185">Reference proteome</keyword>
<feature type="coiled-coil region" evidence="1">
    <location>
        <begin position="238"/>
        <end position="279"/>
    </location>
</feature>
<organism evidence="4 5">
    <name type="scientific">Arthrobotrys musiformis</name>
    <dbReference type="NCBI Taxonomy" id="47236"/>
    <lineage>
        <taxon>Eukaryota</taxon>
        <taxon>Fungi</taxon>
        <taxon>Dikarya</taxon>
        <taxon>Ascomycota</taxon>
        <taxon>Pezizomycotina</taxon>
        <taxon>Orbiliomycetes</taxon>
        <taxon>Orbiliales</taxon>
        <taxon>Orbiliaceae</taxon>
        <taxon>Arthrobotrys</taxon>
    </lineage>
</organism>
<comment type="caution">
    <text evidence="4">The sequence shown here is derived from an EMBL/GenBank/DDBJ whole genome shotgun (WGS) entry which is preliminary data.</text>
</comment>
<feature type="coiled-coil region" evidence="1">
    <location>
        <begin position="379"/>
        <end position="416"/>
    </location>
</feature>
<feature type="compositionally biased region" description="Basic and acidic residues" evidence="2">
    <location>
        <begin position="418"/>
        <end position="428"/>
    </location>
</feature>
<feature type="region of interest" description="Disordered" evidence="2">
    <location>
        <begin position="418"/>
        <end position="511"/>
    </location>
</feature>
<evidence type="ECO:0000256" key="1">
    <source>
        <dbReference type="SAM" id="Coils"/>
    </source>
</evidence>
<evidence type="ECO:0000313" key="4">
    <source>
        <dbReference type="EMBL" id="KAK6510315.1"/>
    </source>
</evidence>
<name>A0AAV9WLA0_9PEZI</name>
<protein>
    <submittedName>
        <fullName evidence="4">Uncharacterized protein</fullName>
    </submittedName>
</protein>
<dbReference type="Proteomes" id="UP001370758">
    <property type="component" value="Unassembled WGS sequence"/>
</dbReference>
<evidence type="ECO:0000256" key="3">
    <source>
        <dbReference type="SAM" id="Phobius"/>
    </source>
</evidence>
<evidence type="ECO:0000256" key="2">
    <source>
        <dbReference type="SAM" id="MobiDB-lite"/>
    </source>
</evidence>
<keyword evidence="3" id="KW-1133">Transmembrane helix</keyword>
<feature type="compositionally biased region" description="Basic and acidic residues" evidence="2">
    <location>
        <begin position="501"/>
        <end position="511"/>
    </location>
</feature>